<organism evidence="2">
    <name type="scientific">Tanacetum cinerariifolium</name>
    <name type="common">Dalmatian daisy</name>
    <name type="synonym">Chrysanthemum cinerariifolium</name>
    <dbReference type="NCBI Taxonomy" id="118510"/>
    <lineage>
        <taxon>Eukaryota</taxon>
        <taxon>Viridiplantae</taxon>
        <taxon>Streptophyta</taxon>
        <taxon>Embryophyta</taxon>
        <taxon>Tracheophyta</taxon>
        <taxon>Spermatophyta</taxon>
        <taxon>Magnoliopsida</taxon>
        <taxon>eudicotyledons</taxon>
        <taxon>Gunneridae</taxon>
        <taxon>Pentapetalae</taxon>
        <taxon>asterids</taxon>
        <taxon>campanulids</taxon>
        <taxon>Asterales</taxon>
        <taxon>Asteraceae</taxon>
        <taxon>Asteroideae</taxon>
        <taxon>Anthemideae</taxon>
        <taxon>Anthemidinae</taxon>
        <taxon>Tanacetum</taxon>
    </lineage>
</organism>
<protein>
    <submittedName>
        <fullName evidence="2">Uncharacterized protein</fullName>
    </submittedName>
</protein>
<dbReference type="EMBL" id="BKCJ010000208">
    <property type="protein sequence ID" value="GEU30987.1"/>
    <property type="molecule type" value="Genomic_DNA"/>
</dbReference>
<accession>A0A6L2J3A9</accession>
<evidence type="ECO:0000313" key="2">
    <source>
        <dbReference type="EMBL" id="GEU30987.1"/>
    </source>
</evidence>
<evidence type="ECO:0000256" key="1">
    <source>
        <dbReference type="SAM" id="MobiDB-lite"/>
    </source>
</evidence>
<name>A0A6L2J3A9_TANCI</name>
<comment type="caution">
    <text evidence="2">The sequence shown here is derived from an EMBL/GenBank/DDBJ whole genome shotgun (WGS) entry which is preliminary data.</text>
</comment>
<proteinExistence type="predicted"/>
<dbReference type="AlphaFoldDB" id="A0A6L2J3A9"/>
<sequence length="531" mass="60210">MLQIYPKLPGQTFEDPPFEEEILYFIRDLGHTIEIKVLTDVNVNYMHQPWRSFSAIIIRCLSGKTTGLDSIRLSHAQIIWGMYHKKNIDYVYILWEDLIQECTVQEVKASDAISEDKAQECSMEKGFAIATLKNKLRKIIGNSVNTKFVKSSILEKPVLQPHRNQLVVRQLTAFKSERPRILKPRFASQVDVNNDLSKPVTTHYLLKERECVVVKPHHVIASSKSRNSSKNMPRFSSNDMVYNHYLEEAKKKTPESGRNSRPSVMPSARSQSTSNGSKPKRGINNQNSRNYPASKSSCERNIPLNEIISQIPPSIVITTSLPVLPTKDPEDSLIMGNEELNTIPENESDEFIKSSVEDLVPIPKKVVSFSNPLFNSNDNFISSDDESLSDEDVPKDNVKIYSNPLFEIDDEYISSDVNPLFDEVLENIESKDSYDSNFDEPDLLVTPLFDANKDECFDSGGNVDKINDFEDGYYDSKGDILYLESLLNDDLVHHDPSIPAMSVTSILEGFTDEPSLEKNDDLFDLDPKNDD</sequence>
<reference evidence="2" key="1">
    <citation type="journal article" date="2019" name="Sci. Rep.">
        <title>Draft genome of Tanacetum cinerariifolium, the natural source of mosquito coil.</title>
        <authorList>
            <person name="Yamashiro T."/>
            <person name="Shiraishi A."/>
            <person name="Satake H."/>
            <person name="Nakayama K."/>
        </authorList>
    </citation>
    <scope>NUCLEOTIDE SEQUENCE</scope>
</reference>
<feature type="region of interest" description="Disordered" evidence="1">
    <location>
        <begin position="248"/>
        <end position="297"/>
    </location>
</feature>
<gene>
    <name evidence="2" type="ORF">Tci_002965</name>
</gene>
<feature type="compositionally biased region" description="Polar residues" evidence="1">
    <location>
        <begin position="256"/>
        <end position="296"/>
    </location>
</feature>